<dbReference type="PANTHER" id="PTHR14186:SF20">
    <property type="entry name" value="CYSTEINE-RICH MOTOR NEURON 1 PROTEIN-LIKE"/>
    <property type="match status" value="1"/>
</dbReference>
<evidence type="ECO:0000256" key="5">
    <source>
        <dbReference type="SAM" id="SignalP"/>
    </source>
</evidence>
<protein>
    <recommendedName>
        <fullName evidence="6">IGFBP N-terminal domain-containing protein</fullName>
    </recommendedName>
</protein>
<dbReference type="EMBL" id="JAACNH010000008">
    <property type="protein sequence ID" value="KAG8434280.1"/>
    <property type="molecule type" value="Genomic_DNA"/>
</dbReference>
<organism evidence="7 8">
    <name type="scientific">Hymenochirus boettgeri</name>
    <name type="common">Congo dwarf clawed frog</name>
    <dbReference type="NCBI Taxonomy" id="247094"/>
    <lineage>
        <taxon>Eukaryota</taxon>
        <taxon>Metazoa</taxon>
        <taxon>Chordata</taxon>
        <taxon>Craniata</taxon>
        <taxon>Vertebrata</taxon>
        <taxon>Euteleostomi</taxon>
        <taxon>Amphibia</taxon>
        <taxon>Batrachia</taxon>
        <taxon>Anura</taxon>
        <taxon>Pipoidea</taxon>
        <taxon>Pipidae</taxon>
        <taxon>Pipinae</taxon>
        <taxon>Hymenochirus</taxon>
    </lineage>
</organism>
<proteinExistence type="predicted"/>
<dbReference type="Gene3D" id="4.10.40.20">
    <property type="match status" value="1"/>
</dbReference>
<dbReference type="PROSITE" id="PS00222">
    <property type="entry name" value="IGFBP_N_1"/>
    <property type="match status" value="1"/>
</dbReference>
<evidence type="ECO:0000256" key="2">
    <source>
        <dbReference type="ARBA" id="ARBA00022525"/>
    </source>
</evidence>
<dbReference type="Pfam" id="PF00219">
    <property type="entry name" value="IGFBP"/>
    <property type="match status" value="1"/>
</dbReference>
<dbReference type="GO" id="GO:0009966">
    <property type="term" value="P:regulation of signal transduction"/>
    <property type="evidence" value="ECO:0007669"/>
    <property type="project" value="TreeGrafter"/>
</dbReference>
<evidence type="ECO:0000313" key="8">
    <source>
        <dbReference type="Proteomes" id="UP000812440"/>
    </source>
</evidence>
<dbReference type="PANTHER" id="PTHR14186">
    <property type="entry name" value="INSULIN-LIKE GROWTH FACTOR BINDING PROTEIN-RELATED"/>
    <property type="match status" value="1"/>
</dbReference>
<keyword evidence="2" id="KW-0964">Secreted</keyword>
<dbReference type="GO" id="GO:0001558">
    <property type="term" value="P:regulation of cell growth"/>
    <property type="evidence" value="ECO:0007669"/>
    <property type="project" value="InterPro"/>
</dbReference>
<reference evidence="7" key="1">
    <citation type="thesis" date="2020" institute="ProQuest LLC" country="789 East Eisenhower Parkway, Ann Arbor, MI, USA">
        <title>Comparative Genomics and Chromosome Evolution.</title>
        <authorList>
            <person name="Mudd A.B."/>
        </authorList>
    </citation>
    <scope>NUCLEOTIDE SEQUENCE</scope>
    <source>
        <strain evidence="7">Female2</strain>
        <tissue evidence="7">Blood</tissue>
    </source>
</reference>
<dbReference type="InterPro" id="IPR011390">
    <property type="entry name" value="IGFBP_rP_mac25"/>
</dbReference>
<evidence type="ECO:0000259" key="6">
    <source>
        <dbReference type="SMART" id="SM00121"/>
    </source>
</evidence>
<gene>
    <name evidence="7" type="ORF">GDO86_012599</name>
</gene>
<evidence type="ECO:0000256" key="3">
    <source>
        <dbReference type="ARBA" id="ARBA00022729"/>
    </source>
</evidence>
<comment type="subcellular location">
    <subcellularLocation>
        <location evidence="1">Secreted</location>
    </subcellularLocation>
</comment>
<dbReference type="InterPro" id="IPR009030">
    <property type="entry name" value="Growth_fac_rcpt_cys_sf"/>
</dbReference>
<dbReference type="AlphaFoldDB" id="A0A8T2IT61"/>
<name>A0A8T2IT61_9PIPI</name>
<feature type="chain" id="PRO_5035813749" description="IGFBP N-terminal domain-containing protein" evidence="5">
    <location>
        <begin position="21"/>
        <end position="226"/>
    </location>
</feature>
<dbReference type="GO" id="GO:0005576">
    <property type="term" value="C:extracellular region"/>
    <property type="evidence" value="ECO:0007669"/>
    <property type="project" value="UniProtKB-SubCell"/>
</dbReference>
<dbReference type="SMART" id="SM00121">
    <property type="entry name" value="IB"/>
    <property type="match status" value="1"/>
</dbReference>
<evidence type="ECO:0000313" key="7">
    <source>
        <dbReference type="EMBL" id="KAG8434280.1"/>
    </source>
</evidence>
<accession>A0A8T2IT61</accession>
<dbReference type="InterPro" id="IPR000867">
    <property type="entry name" value="IGFBP-like"/>
</dbReference>
<dbReference type="InterPro" id="IPR017891">
    <property type="entry name" value="Insulin_GF-bd_Cys-rich_CS"/>
</dbReference>
<dbReference type="Proteomes" id="UP000812440">
    <property type="component" value="Chromosome 7"/>
</dbReference>
<keyword evidence="4" id="KW-1015">Disulfide bond</keyword>
<comment type="caution">
    <text evidence="7">The sequence shown here is derived from an EMBL/GenBank/DDBJ whole genome shotgun (WGS) entry which is preliminary data.</text>
</comment>
<evidence type="ECO:0000256" key="4">
    <source>
        <dbReference type="ARBA" id="ARBA00023157"/>
    </source>
</evidence>
<dbReference type="GO" id="GO:0005520">
    <property type="term" value="F:insulin-like growth factor binding"/>
    <property type="evidence" value="ECO:0007669"/>
    <property type="project" value="InterPro"/>
</dbReference>
<sequence>MRFKCILLTFLFFMIQSSRANICSPCNETTCPPILFGCGSYRAIDPCGCCEHCARGNMEPCGGKNWEIGYCNRDLQCMAITGKGLVQIPMIGICKAPPEGEDELPEKFCFHGGCDIIEEKCVCESKLCDYTRKFQFSDITECNKARVKQYCANVTCPEVKPIPCPSDSELTSPYTPQGDCCPKVPSFCTCDFQRCNKSCPNGRRKIIIRESEAVPGRCCDKFLCLL</sequence>
<dbReference type="OrthoDB" id="5976811at2759"/>
<dbReference type="SUPFAM" id="SSF57184">
    <property type="entry name" value="Growth factor receptor domain"/>
    <property type="match status" value="1"/>
</dbReference>
<evidence type="ECO:0000256" key="1">
    <source>
        <dbReference type="ARBA" id="ARBA00004613"/>
    </source>
</evidence>
<feature type="signal peptide" evidence="5">
    <location>
        <begin position="1"/>
        <end position="20"/>
    </location>
</feature>
<keyword evidence="8" id="KW-1185">Reference proteome</keyword>
<feature type="domain" description="IGFBP N-terminal" evidence="6">
    <location>
        <begin position="21"/>
        <end position="96"/>
    </location>
</feature>
<keyword evidence="3 5" id="KW-0732">Signal</keyword>